<dbReference type="Gene3D" id="2.170.15.10">
    <property type="entry name" value="Proaerolysin, chain A, domain 3"/>
    <property type="match status" value="1"/>
</dbReference>
<evidence type="ECO:0000313" key="2">
    <source>
        <dbReference type="EMBL" id="OAA55084.1"/>
    </source>
</evidence>
<evidence type="ECO:0000256" key="1">
    <source>
        <dbReference type="SAM" id="SignalP"/>
    </source>
</evidence>
<protein>
    <submittedName>
        <fullName evidence="2">Uncharacterized protein</fullName>
    </submittedName>
</protein>
<dbReference type="OrthoDB" id="4908749at2759"/>
<organism evidence="2 3">
    <name type="scientific">Cordyceps fumosorosea (strain ARSEF 2679)</name>
    <name type="common">Isaria fumosorosea</name>
    <dbReference type="NCBI Taxonomy" id="1081104"/>
    <lineage>
        <taxon>Eukaryota</taxon>
        <taxon>Fungi</taxon>
        <taxon>Dikarya</taxon>
        <taxon>Ascomycota</taxon>
        <taxon>Pezizomycotina</taxon>
        <taxon>Sordariomycetes</taxon>
        <taxon>Hypocreomycetidae</taxon>
        <taxon>Hypocreales</taxon>
        <taxon>Cordycipitaceae</taxon>
        <taxon>Cordyceps</taxon>
    </lineage>
</organism>
<proteinExistence type="predicted"/>
<dbReference type="Proteomes" id="UP000076744">
    <property type="component" value="Unassembled WGS sequence"/>
</dbReference>
<comment type="caution">
    <text evidence="2">The sequence shown here is derived from an EMBL/GenBank/DDBJ whole genome shotgun (WGS) entry which is preliminary data.</text>
</comment>
<gene>
    <name evidence="2" type="ORF">ISF_08005</name>
</gene>
<feature type="chain" id="PRO_5007890544" evidence="1">
    <location>
        <begin position="19"/>
        <end position="316"/>
    </location>
</feature>
<dbReference type="RefSeq" id="XP_018701094.1">
    <property type="nucleotide sequence ID" value="XM_018851608.1"/>
</dbReference>
<keyword evidence="1" id="KW-0732">Signal</keyword>
<dbReference type="AlphaFoldDB" id="A0A167N3F1"/>
<reference evidence="2 3" key="1">
    <citation type="journal article" date="2016" name="Genome Biol. Evol.">
        <title>Divergent and convergent evolution of fungal pathogenicity.</title>
        <authorList>
            <person name="Shang Y."/>
            <person name="Xiao G."/>
            <person name="Zheng P."/>
            <person name="Cen K."/>
            <person name="Zhan S."/>
            <person name="Wang C."/>
        </authorList>
    </citation>
    <scope>NUCLEOTIDE SEQUENCE [LARGE SCALE GENOMIC DNA]</scope>
    <source>
        <strain evidence="2 3">ARSEF 2679</strain>
    </source>
</reference>
<dbReference type="SUPFAM" id="SSF56973">
    <property type="entry name" value="Aerolisin/ETX pore-forming domain"/>
    <property type="match status" value="1"/>
</dbReference>
<feature type="signal peptide" evidence="1">
    <location>
        <begin position="1"/>
        <end position="18"/>
    </location>
</feature>
<accession>A0A167N3F1</accession>
<dbReference type="GeneID" id="30024297"/>
<name>A0A167N3F1_CORFA</name>
<dbReference type="EMBL" id="AZHB01000026">
    <property type="protein sequence ID" value="OAA55084.1"/>
    <property type="molecule type" value="Genomic_DNA"/>
</dbReference>
<keyword evidence="3" id="KW-1185">Reference proteome</keyword>
<sequence>MVAIRSTTLFVFVGSVWSWDTSKDITSAQQVQSRVDDLQRALDIHVNKENPPYQFADITNEPVCPSMITSCKTVYFRNVSWLESIGNATIRATANVDADLETRHDGGTHMADKVTTKTSTMLTSTTTKGWKVGLKLSPATSILGLNGDVSGEYNEQYAEAKATTVERSVEKSCPPNMRCTIQTITYEAKMPGNCFVYPIIDCGGGYDACGTFSTTPIAEKYPVTDILDTFFGPCAQFSDFGNKECQRDLTKTTPCEITVPILDNAGKPYSHMITTQEKLQNVAARDTKKSLVGLQEDPKDAGQPPVDLVVEFVDDI</sequence>
<evidence type="ECO:0000313" key="3">
    <source>
        <dbReference type="Proteomes" id="UP000076744"/>
    </source>
</evidence>